<sequence length="341" mass="37430" precursor="true">MRLILLWVSLVLLTACQDSTTQQAKIFAFGTEIDISIYNEDRATFEQAITDLETTFTGVNDLWHAWQPSLLTEINAAIAAGEPIAVDENVAEVIAQAQALAKDSEQLFNPAAGQLFSLWGFEQDDWFSSRPPPQSSAINAWLAAAPDMTDIVIREDQLYSDNPMAKLGFGGFAKGYAVDAAIDLLKARQIDNAIVNIGGDLRAIGQHGRRAWNIGIRHPRQEGVLASVEVRHDESVFSSGDYERFFEYDGKRYSHILDPRSGYPADQAMSVTVIDNNAARADAAATALFVAGNDWPKLAAKMGLEAVMLVTASGQLELSPVMAERIKIINYDGEPRIRSIR</sequence>
<dbReference type="eggNOG" id="COG1477">
    <property type="taxonomic scope" value="Bacteria"/>
</dbReference>
<dbReference type="Proteomes" id="UP000009145">
    <property type="component" value="Chromosome"/>
</dbReference>
<dbReference type="HOGENOM" id="CLU_044403_1_2_6"/>
<comment type="subcellular location">
    <subcellularLocation>
        <location evidence="13">Cell inner membrane</location>
        <topology evidence="13">Lipid-anchor</topology>
        <orientation evidence="13">Periplasmic side</orientation>
    </subcellularLocation>
</comment>
<feature type="signal peptide" evidence="13">
    <location>
        <begin position="1"/>
        <end position="24"/>
    </location>
</feature>
<organism evidence="14 15">
    <name type="scientific">Methylophaga frappieri (strain ATCC BAA-2434 / DSM 25690 / JAM7)</name>
    <dbReference type="NCBI Taxonomy" id="754477"/>
    <lineage>
        <taxon>Bacteria</taxon>
        <taxon>Pseudomonadati</taxon>
        <taxon>Pseudomonadota</taxon>
        <taxon>Gammaproteobacteria</taxon>
        <taxon>Thiotrichales</taxon>
        <taxon>Piscirickettsiaceae</taxon>
        <taxon>Methylophaga</taxon>
    </lineage>
</organism>
<dbReference type="Pfam" id="PF02424">
    <property type="entry name" value="ApbE"/>
    <property type="match status" value="1"/>
</dbReference>
<evidence type="ECO:0000256" key="11">
    <source>
        <dbReference type="PIRNR" id="PIRNR006268"/>
    </source>
</evidence>
<keyword evidence="5 11" id="KW-0808">Transferase</keyword>
<comment type="catalytic activity">
    <reaction evidence="10 11 13">
        <text>L-threonyl-[protein] + FAD = FMN-L-threonyl-[protein] + AMP + H(+)</text>
        <dbReference type="Rhea" id="RHEA:36847"/>
        <dbReference type="Rhea" id="RHEA-COMP:11060"/>
        <dbReference type="Rhea" id="RHEA-COMP:11061"/>
        <dbReference type="ChEBI" id="CHEBI:15378"/>
        <dbReference type="ChEBI" id="CHEBI:30013"/>
        <dbReference type="ChEBI" id="CHEBI:57692"/>
        <dbReference type="ChEBI" id="CHEBI:74257"/>
        <dbReference type="ChEBI" id="CHEBI:456215"/>
        <dbReference type="EC" id="2.7.1.180"/>
    </reaction>
</comment>
<evidence type="ECO:0000256" key="12">
    <source>
        <dbReference type="PIRSR" id="PIRSR006268-2"/>
    </source>
</evidence>
<dbReference type="InterPro" id="IPR003374">
    <property type="entry name" value="ApbE-like_sf"/>
</dbReference>
<feature type="binding site" evidence="12">
    <location>
        <position position="286"/>
    </location>
    <ligand>
        <name>Mg(2+)</name>
        <dbReference type="ChEBI" id="CHEBI:18420"/>
    </ligand>
</feature>
<comment type="cofactor">
    <cofactor evidence="12">
        <name>Mg(2+)</name>
        <dbReference type="ChEBI" id="CHEBI:18420"/>
    </cofactor>
    <cofactor evidence="12">
        <name>Mn(2+)</name>
        <dbReference type="ChEBI" id="CHEBI:29035"/>
    </cofactor>
    <text evidence="12">Magnesium. Can also use manganese.</text>
</comment>
<keyword evidence="8 11" id="KW-0460">Magnesium</keyword>
<evidence type="ECO:0000256" key="1">
    <source>
        <dbReference type="ARBA" id="ARBA00008282"/>
    </source>
</evidence>
<comment type="similarity">
    <text evidence="1 11 13">Belongs to the ApbE family.</text>
</comment>
<gene>
    <name evidence="14" type="ordered locus">Q7C_2189</name>
</gene>
<evidence type="ECO:0000256" key="6">
    <source>
        <dbReference type="ARBA" id="ARBA00022723"/>
    </source>
</evidence>
<dbReference type="GO" id="GO:0016740">
    <property type="term" value="F:transferase activity"/>
    <property type="evidence" value="ECO:0007669"/>
    <property type="project" value="UniProtKB-UniRule"/>
</dbReference>
<dbReference type="PANTHER" id="PTHR30040">
    <property type="entry name" value="THIAMINE BIOSYNTHESIS LIPOPROTEIN APBE"/>
    <property type="match status" value="1"/>
</dbReference>
<name>I1YK82_METFJ</name>
<dbReference type="GO" id="GO:0005886">
    <property type="term" value="C:plasma membrane"/>
    <property type="evidence" value="ECO:0007669"/>
    <property type="project" value="UniProtKB-SubCell"/>
</dbReference>
<reference evidence="14 15" key="1">
    <citation type="journal article" date="2012" name="J. Bacteriol.">
        <title>Complete genome sequences of Methylophaga sp. strain JAM1 and Methylophaga sp. strain JAM7.</title>
        <authorList>
            <person name="Villeneuve C."/>
            <person name="Martineau C."/>
            <person name="Mauffrey F."/>
            <person name="Villemur R."/>
        </authorList>
    </citation>
    <scope>NUCLEOTIDE SEQUENCE [LARGE SCALE GENOMIC DNA]</scope>
    <source>
        <strain evidence="14 15">JAM7</strain>
    </source>
</reference>
<dbReference type="SUPFAM" id="SSF143631">
    <property type="entry name" value="ApbE-like"/>
    <property type="match status" value="1"/>
</dbReference>
<dbReference type="EC" id="2.7.1.180" evidence="2 11"/>
<keyword evidence="13" id="KW-1003">Cell membrane</keyword>
<evidence type="ECO:0000256" key="9">
    <source>
        <dbReference type="ARBA" id="ARBA00031306"/>
    </source>
</evidence>
<feature type="binding site" evidence="12">
    <location>
        <position position="171"/>
    </location>
    <ligand>
        <name>Mg(2+)</name>
        <dbReference type="ChEBI" id="CHEBI:18420"/>
    </ligand>
</feature>
<evidence type="ECO:0000256" key="10">
    <source>
        <dbReference type="ARBA" id="ARBA00048540"/>
    </source>
</evidence>
<dbReference type="Gene3D" id="3.10.520.10">
    <property type="entry name" value="ApbE-like domains"/>
    <property type="match status" value="1"/>
</dbReference>
<evidence type="ECO:0000256" key="5">
    <source>
        <dbReference type="ARBA" id="ARBA00022679"/>
    </source>
</evidence>
<dbReference type="PIRSF" id="PIRSF006268">
    <property type="entry name" value="ApbE"/>
    <property type="match status" value="1"/>
</dbReference>
<evidence type="ECO:0000256" key="13">
    <source>
        <dbReference type="RuleBase" id="RU363002"/>
    </source>
</evidence>
<evidence type="ECO:0000313" key="14">
    <source>
        <dbReference type="EMBL" id="AFJ03325.1"/>
    </source>
</evidence>
<keyword evidence="13" id="KW-0472">Membrane</keyword>
<keyword evidence="4 11" id="KW-0285">Flavoprotein</keyword>
<dbReference type="InterPro" id="IPR024932">
    <property type="entry name" value="ApbE"/>
</dbReference>
<keyword evidence="13" id="KW-0997">Cell inner membrane</keyword>
<comment type="function">
    <text evidence="13">Flavin transferase that catalyzes the transfer of the FMN moiety of FAD and its covalent binding to the hydroxyl group of a threonine residue in a target flavoprotein.</text>
</comment>
<evidence type="ECO:0000256" key="4">
    <source>
        <dbReference type="ARBA" id="ARBA00022630"/>
    </source>
</evidence>
<accession>I1YK82</accession>
<feature type="chain" id="PRO_5005969104" description="FAD:protein FMN transferase" evidence="13">
    <location>
        <begin position="25"/>
        <end position="341"/>
    </location>
</feature>
<dbReference type="OrthoDB" id="9778595at2"/>
<protein>
    <recommendedName>
        <fullName evidence="3 11">FAD:protein FMN transferase</fullName>
        <ecNumber evidence="2 11">2.7.1.180</ecNumber>
    </recommendedName>
    <alternativeName>
        <fullName evidence="9 11">Flavin transferase</fullName>
    </alternativeName>
</protein>
<keyword evidence="15" id="KW-1185">Reference proteome</keyword>
<keyword evidence="6 11" id="KW-0479">Metal-binding</keyword>
<evidence type="ECO:0000256" key="7">
    <source>
        <dbReference type="ARBA" id="ARBA00022827"/>
    </source>
</evidence>
<dbReference type="KEGG" id="mec:Q7C_2189"/>
<keyword evidence="13" id="KW-0732">Signal</keyword>
<dbReference type="PANTHER" id="PTHR30040:SF2">
    <property type="entry name" value="FAD:PROTEIN FMN TRANSFERASE"/>
    <property type="match status" value="1"/>
</dbReference>
<evidence type="ECO:0000256" key="8">
    <source>
        <dbReference type="ARBA" id="ARBA00022842"/>
    </source>
</evidence>
<keyword evidence="13 14" id="KW-0449">Lipoprotein</keyword>
<dbReference type="PROSITE" id="PS51257">
    <property type="entry name" value="PROKAR_LIPOPROTEIN"/>
    <property type="match status" value="1"/>
</dbReference>
<dbReference type="AlphaFoldDB" id="I1YK82"/>
<dbReference type="PATRIC" id="fig|754477.3.peg.2156"/>
<dbReference type="GO" id="GO:0046872">
    <property type="term" value="F:metal ion binding"/>
    <property type="evidence" value="ECO:0007669"/>
    <property type="project" value="UniProtKB-UniRule"/>
</dbReference>
<dbReference type="STRING" id="754477.Q7C_2189"/>
<dbReference type="RefSeq" id="WP_014704744.1">
    <property type="nucleotide sequence ID" value="NC_017856.1"/>
</dbReference>
<evidence type="ECO:0000256" key="2">
    <source>
        <dbReference type="ARBA" id="ARBA00011955"/>
    </source>
</evidence>
<evidence type="ECO:0000313" key="15">
    <source>
        <dbReference type="Proteomes" id="UP000009145"/>
    </source>
</evidence>
<feature type="binding site" evidence="12">
    <location>
        <position position="282"/>
    </location>
    <ligand>
        <name>Mg(2+)</name>
        <dbReference type="ChEBI" id="CHEBI:18420"/>
    </ligand>
</feature>
<keyword evidence="7 11" id="KW-0274">FAD</keyword>
<dbReference type="EMBL" id="CP003380">
    <property type="protein sequence ID" value="AFJ03325.1"/>
    <property type="molecule type" value="Genomic_DNA"/>
</dbReference>
<proteinExistence type="inferred from homology"/>
<evidence type="ECO:0000256" key="3">
    <source>
        <dbReference type="ARBA" id="ARBA00016337"/>
    </source>
</evidence>